<organism evidence="1 2">
    <name type="scientific">Cystoisospora suis</name>
    <dbReference type="NCBI Taxonomy" id="483139"/>
    <lineage>
        <taxon>Eukaryota</taxon>
        <taxon>Sar</taxon>
        <taxon>Alveolata</taxon>
        <taxon>Apicomplexa</taxon>
        <taxon>Conoidasida</taxon>
        <taxon>Coccidia</taxon>
        <taxon>Eucoccidiorida</taxon>
        <taxon>Eimeriorina</taxon>
        <taxon>Sarcocystidae</taxon>
        <taxon>Cystoisospora</taxon>
    </lineage>
</organism>
<reference evidence="1 2" key="1">
    <citation type="journal article" date="2017" name="Int. J. Parasitol.">
        <title>The genome of the protozoan parasite Cystoisospora suis and a reverse vaccinology approach to identify vaccine candidates.</title>
        <authorList>
            <person name="Palmieri N."/>
            <person name="Shrestha A."/>
            <person name="Ruttkowski B."/>
            <person name="Beck T."/>
            <person name="Vogl C."/>
            <person name="Tomley F."/>
            <person name="Blake D.P."/>
            <person name="Joachim A."/>
        </authorList>
    </citation>
    <scope>NUCLEOTIDE SEQUENCE [LARGE SCALE GENOMIC DNA]</scope>
    <source>
        <strain evidence="1 2">Wien I</strain>
    </source>
</reference>
<dbReference type="GeneID" id="94431111"/>
<keyword evidence="2" id="KW-1185">Reference proteome</keyword>
<dbReference type="AlphaFoldDB" id="A0A2C6KCJ0"/>
<dbReference type="RefSeq" id="XP_067920127.1">
    <property type="nucleotide sequence ID" value="XM_068067900.1"/>
</dbReference>
<dbReference type="Proteomes" id="UP000221165">
    <property type="component" value="Unassembled WGS sequence"/>
</dbReference>
<dbReference type="EMBL" id="MIGC01004159">
    <property type="protein sequence ID" value="PHJ18420.1"/>
    <property type="molecule type" value="Genomic_DNA"/>
</dbReference>
<evidence type="ECO:0000313" key="2">
    <source>
        <dbReference type="Proteomes" id="UP000221165"/>
    </source>
</evidence>
<accession>A0A2C6KCJ0</accession>
<feature type="non-terminal residue" evidence="1">
    <location>
        <position position="1"/>
    </location>
</feature>
<protein>
    <submittedName>
        <fullName evidence="1">Uncharacterized protein</fullName>
    </submittedName>
</protein>
<gene>
    <name evidence="1" type="ORF">CSUI_007756</name>
</gene>
<comment type="caution">
    <text evidence="1">The sequence shown here is derived from an EMBL/GenBank/DDBJ whole genome shotgun (WGS) entry which is preliminary data.</text>
</comment>
<sequence>GTTACVCLGETRILLHSYLPISITLFLPYSLHRNIGVHTV</sequence>
<name>A0A2C6KCJ0_9APIC</name>
<evidence type="ECO:0000313" key="1">
    <source>
        <dbReference type="EMBL" id="PHJ18420.1"/>
    </source>
</evidence>
<dbReference type="VEuPathDB" id="ToxoDB:CSUI_007756"/>
<proteinExistence type="predicted"/>